<protein>
    <submittedName>
        <fullName evidence="1">Uncharacterized protein</fullName>
    </submittedName>
</protein>
<proteinExistence type="predicted"/>
<evidence type="ECO:0000313" key="1">
    <source>
        <dbReference type="EMBL" id="RLG69464.1"/>
    </source>
</evidence>
<accession>A0A497JIE1</accession>
<comment type="caution">
    <text evidence="1">The sequence shown here is derived from an EMBL/GenBank/DDBJ whole genome shotgun (WGS) entry which is preliminary data.</text>
</comment>
<dbReference type="Proteomes" id="UP000277633">
    <property type="component" value="Unassembled WGS sequence"/>
</dbReference>
<reference evidence="1 2" key="1">
    <citation type="submission" date="2018-06" db="EMBL/GenBank/DDBJ databases">
        <title>Extensive metabolic versatility and redundancy in microbially diverse, dynamic hydrothermal sediments.</title>
        <authorList>
            <person name="Dombrowski N."/>
            <person name="Teske A."/>
            <person name="Baker B.J."/>
        </authorList>
    </citation>
    <scope>NUCLEOTIDE SEQUENCE [LARGE SCALE GENOMIC DNA]</scope>
    <source>
        <strain evidence="1">B9_G13</strain>
    </source>
</reference>
<name>A0A497JIE1_9ARCH</name>
<sequence>MYRTYIGIKDEETKNKLESICRDINQRDPTFRFAIRPSTLPKYKWLLIVGSPDKDTAHRRGMWLIKKTGIEGLLYWVKPR</sequence>
<evidence type="ECO:0000313" key="2">
    <source>
        <dbReference type="Proteomes" id="UP000277633"/>
    </source>
</evidence>
<dbReference type="EMBL" id="QMWO01000078">
    <property type="protein sequence ID" value="RLG69464.1"/>
    <property type="molecule type" value="Genomic_DNA"/>
</dbReference>
<organism evidence="1 2">
    <name type="scientific">Candidatus Iainarchaeum sp</name>
    <dbReference type="NCBI Taxonomy" id="3101447"/>
    <lineage>
        <taxon>Archaea</taxon>
        <taxon>Candidatus Iainarchaeota</taxon>
        <taxon>Candidatus Iainarchaeia</taxon>
        <taxon>Candidatus Iainarchaeales</taxon>
        <taxon>Candidatus Iainarchaeaceae</taxon>
        <taxon>Candidatus Iainarchaeum</taxon>
    </lineage>
</organism>
<gene>
    <name evidence="1" type="ORF">DRO07_02330</name>
</gene>
<dbReference type="AlphaFoldDB" id="A0A497JIE1"/>